<keyword evidence="2" id="KW-1185">Reference proteome</keyword>
<accession>A0A392THH6</accession>
<evidence type="ECO:0000313" key="1">
    <source>
        <dbReference type="EMBL" id="MCI59877.1"/>
    </source>
</evidence>
<reference evidence="1 2" key="1">
    <citation type="journal article" date="2018" name="Front. Plant Sci.">
        <title>Red Clover (Trifolium pratense) and Zigzag Clover (T. medium) - A Picture of Genomic Similarities and Differences.</title>
        <authorList>
            <person name="Dluhosova J."/>
            <person name="Istvanek J."/>
            <person name="Nedelnik J."/>
            <person name="Repkova J."/>
        </authorList>
    </citation>
    <scope>NUCLEOTIDE SEQUENCE [LARGE SCALE GENOMIC DNA]</scope>
    <source>
        <strain evidence="2">cv. 10/8</strain>
        <tissue evidence="1">Leaf</tissue>
    </source>
</reference>
<name>A0A392THH6_9FABA</name>
<organism evidence="1 2">
    <name type="scientific">Trifolium medium</name>
    <dbReference type="NCBI Taxonomy" id="97028"/>
    <lineage>
        <taxon>Eukaryota</taxon>
        <taxon>Viridiplantae</taxon>
        <taxon>Streptophyta</taxon>
        <taxon>Embryophyta</taxon>
        <taxon>Tracheophyta</taxon>
        <taxon>Spermatophyta</taxon>
        <taxon>Magnoliopsida</taxon>
        <taxon>eudicotyledons</taxon>
        <taxon>Gunneridae</taxon>
        <taxon>Pentapetalae</taxon>
        <taxon>rosids</taxon>
        <taxon>fabids</taxon>
        <taxon>Fabales</taxon>
        <taxon>Fabaceae</taxon>
        <taxon>Papilionoideae</taxon>
        <taxon>50 kb inversion clade</taxon>
        <taxon>NPAAA clade</taxon>
        <taxon>Hologalegina</taxon>
        <taxon>IRL clade</taxon>
        <taxon>Trifolieae</taxon>
        <taxon>Trifolium</taxon>
    </lineage>
</organism>
<feature type="non-terminal residue" evidence="1">
    <location>
        <position position="1"/>
    </location>
</feature>
<dbReference type="AlphaFoldDB" id="A0A392THH6"/>
<protein>
    <submittedName>
        <fullName evidence="1">Uncharacterized protein</fullName>
    </submittedName>
</protein>
<sequence length="81" mass="9413">TEPVFLASSLGEIKRKKASKNLKVRRCSERKRQEKLKNRNFIASATESDRKLQETGNSWLERKKATSAMLARWHGRWASKP</sequence>
<proteinExistence type="predicted"/>
<dbReference type="EMBL" id="LXQA010571497">
    <property type="protein sequence ID" value="MCI59877.1"/>
    <property type="molecule type" value="Genomic_DNA"/>
</dbReference>
<evidence type="ECO:0000313" key="2">
    <source>
        <dbReference type="Proteomes" id="UP000265520"/>
    </source>
</evidence>
<dbReference type="Proteomes" id="UP000265520">
    <property type="component" value="Unassembled WGS sequence"/>
</dbReference>
<comment type="caution">
    <text evidence="1">The sequence shown here is derived from an EMBL/GenBank/DDBJ whole genome shotgun (WGS) entry which is preliminary data.</text>
</comment>